<protein>
    <recommendedName>
        <fullName evidence="4">tRNA pseudouridine synthase A</fullName>
        <ecNumber evidence="4">5.4.99.12</ecNumber>
    </recommendedName>
    <alternativeName>
        <fullName evidence="4">tRNA pseudouridine(38-40) synthase</fullName>
    </alternativeName>
    <alternativeName>
        <fullName evidence="4">tRNA pseudouridylate synthase I</fullName>
    </alternativeName>
    <alternativeName>
        <fullName evidence="4">tRNA-uridine isomerase I</fullName>
    </alternativeName>
</protein>
<dbReference type="RefSeq" id="WP_273672125.1">
    <property type="nucleotide sequence ID" value="NZ_JAQQXR010000006.1"/>
</dbReference>
<keyword evidence="3 4" id="KW-0413">Isomerase</keyword>
<dbReference type="InterPro" id="IPR001406">
    <property type="entry name" value="PsdUridine_synth_TruA"/>
</dbReference>
<feature type="binding site" evidence="4">
    <location>
        <position position="118"/>
    </location>
    <ligand>
        <name>substrate</name>
    </ligand>
</feature>
<keyword evidence="8" id="KW-1185">Reference proteome</keyword>
<dbReference type="Gene3D" id="3.30.70.580">
    <property type="entry name" value="Pseudouridine synthase I, catalytic domain, N-terminal subdomain"/>
    <property type="match status" value="1"/>
</dbReference>
<keyword evidence="2 4" id="KW-0819">tRNA processing</keyword>
<dbReference type="PIRSF" id="PIRSF001430">
    <property type="entry name" value="tRNA_psdUrid_synth"/>
    <property type="match status" value="1"/>
</dbReference>
<reference evidence="7 8" key="1">
    <citation type="submission" date="2022-10" db="EMBL/GenBank/DDBJ databases">
        <title>Janthinobacterium sp. hw3 Genome sequencing.</title>
        <authorList>
            <person name="Park S."/>
        </authorList>
    </citation>
    <scope>NUCLEOTIDE SEQUENCE [LARGE SCALE GENOMIC DNA]</scope>
    <source>
        <strain evidence="8">hw3</strain>
    </source>
</reference>
<gene>
    <name evidence="4 7" type="primary">truA</name>
    <name evidence="7" type="ORF">OIK44_16205</name>
</gene>
<dbReference type="SUPFAM" id="SSF55120">
    <property type="entry name" value="Pseudouridine synthase"/>
    <property type="match status" value="1"/>
</dbReference>
<dbReference type="NCBIfam" id="TIGR00071">
    <property type="entry name" value="hisT_truA"/>
    <property type="match status" value="1"/>
</dbReference>
<dbReference type="HAMAP" id="MF_00171">
    <property type="entry name" value="TruA"/>
    <property type="match status" value="1"/>
</dbReference>
<evidence type="ECO:0000256" key="5">
    <source>
        <dbReference type="RuleBase" id="RU003792"/>
    </source>
</evidence>
<evidence type="ECO:0000313" key="7">
    <source>
        <dbReference type="EMBL" id="MDC8759124.1"/>
    </source>
</evidence>
<name>A0ABT5K2I2_9BURK</name>
<dbReference type="GO" id="GO:0160147">
    <property type="term" value="F:tRNA pseudouridine(38-40) synthase activity"/>
    <property type="evidence" value="ECO:0007669"/>
    <property type="project" value="UniProtKB-EC"/>
</dbReference>
<dbReference type="InterPro" id="IPR020094">
    <property type="entry name" value="TruA/RsuA/RluB/E/F_N"/>
</dbReference>
<feature type="domain" description="Pseudouridine synthase I TruA alpha/beta" evidence="6">
    <location>
        <begin position="151"/>
        <end position="253"/>
    </location>
</feature>
<comment type="similarity">
    <text evidence="1 4 5">Belongs to the tRNA pseudouridine synthase TruA family.</text>
</comment>
<dbReference type="Gene3D" id="3.30.70.660">
    <property type="entry name" value="Pseudouridine synthase I, catalytic domain, C-terminal subdomain"/>
    <property type="match status" value="1"/>
</dbReference>
<evidence type="ECO:0000259" key="6">
    <source>
        <dbReference type="Pfam" id="PF01416"/>
    </source>
</evidence>
<dbReference type="PANTHER" id="PTHR11142">
    <property type="entry name" value="PSEUDOURIDYLATE SYNTHASE"/>
    <property type="match status" value="1"/>
</dbReference>
<comment type="subunit">
    <text evidence="4">Homodimer.</text>
</comment>
<sequence>MKRIALGVQYDGTAWHGYQKQEDGHTVQDQLEIALQKFARVPVATTCAGRTDTGVHAIEQVVHFDTELERDIHSWIRGVNTFLPASIAVRWAHAIPADVESHPDEQFHARFSARARTYHYVLYNNPTRSPLLEGRAGWVFRPLDIAPMREAVKPLIGWHDFSAFRAAHCQAKSPVKLMHEIGIERRGELIVFTIRANAFLHHMVRNLVGSLIYIGLGKHSPEWLGEVLEGRCRGDAAPTFMPDGLYLAKIDYDPKWGLPQEKGSPLPWF</sequence>
<evidence type="ECO:0000313" key="8">
    <source>
        <dbReference type="Proteomes" id="UP001221208"/>
    </source>
</evidence>
<dbReference type="EMBL" id="JAQQXR010000006">
    <property type="protein sequence ID" value="MDC8759124.1"/>
    <property type="molecule type" value="Genomic_DNA"/>
</dbReference>
<dbReference type="InterPro" id="IPR020095">
    <property type="entry name" value="PsdUridine_synth_TruA_C"/>
</dbReference>
<evidence type="ECO:0000256" key="1">
    <source>
        <dbReference type="ARBA" id="ARBA00009375"/>
    </source>
</evidence>
<dbReference type="InterPro" id="IPR020097">
    <property type="entry name" value="PsdUridine_synth_TruA_a/b_dom"/>
</dbReference>
<dbReference type="Proteomes" id="UP001221208">
    <property type="component" value="Unassembled WGS sequence"/>
</dbReference>
<dbReference type="Pfam" id="PF01416">
    <property type="entry name" value="PseudoU_synth_1"/>
    <property type="match status" value="2"/>
</dbReference>
<comment type="caution">
    <text evidence="4">Lacks conserved residue(s) required for the propagation of feature annotation.</text>
</comment>
<feature type="domain" description="Pseudouridine synthase I TruA alpha/beta" evidence="6">
    <location>
        <begin position="9"/>
        <end position="97"/>
    </location>
</feature>
<proteinExistence type="inferred from homology"/>
<feature type="active site" description="Nucleophile" evidence="4">
    <location>
        <position position="52"/>
    </location>
</feature>
<evidence type="ECO:0000256" key="4">
    <source>
        <dbReference type="HAMAP-Rule" id="MF_00171"/>
    </source>
</evidence>
<accession>A0ABT5K2I2</accession>
<dbReference type="InterPro" id="IPR020103">
    <property type="entry name" value="PsdUridine_synth_cat_dom_sf"/>
</dbReference>
<comment type="function">
    <text evidence="4">Formation of pseudouridine at positions 38, 39 and 40 in the anticodon stem and loop of transfer RNAs.</text>
</comment>
<dbReference type="EC" id="5.4.99.12" evidence="4"/>
<comment type="caution">
    <text evidence="7">The sequence shown here is derived from an EMBL/GenBank/DDBJ whole genome shotgun (WGS) entry which is preliminary data.</text>
</comment>
<dbReference type="CDD" id="cd02570">
    <property type="entry name" value="PseudoU_synth_EcTruA"/>
    <property type="match status" value="1"/>
</dbReference>
<organism evidence="7 8">
    <name type="scientific">Janthinobacterium fluminis</name>
    <dbReference type="NCBI Taxonomy" id="2987524"/>
    <lineage>
        <taxon>Bacteria</taxon>
        <taxon>Pseudomonadati</taxon>
        <taxon>Pseudomonadota</taxon>
        <taxon>Betaproteobacteria</taxon>
        <taxon>Burkholderiales</taxon>
        <taxon>Oxalobacteraceae</taxon>
        <taxon>Janthinobacterium</taxon>
    </lineage>
</organism>
<dbReference type="PANTHER" id="PTHR11142:SF0">
    <property type="entry name" value="TRNA PSEUDOURIDINE SYNTHASE-LIKE 1"/>
    <property type="match status" value="1"/>
</dbReference>
<comment type="catalytic activity">
    <reaction evidence="4 5">
        <text>uridine(38/39/40) in tRNA = pseudouridine(38/39/40) in tRNA</text>
        <dbReference type="Rhea" id="RHEA:22376"/>
        <dbReference type="Rhea" id="RHEA-COMP:10085"/>
        <dbReference type="Rhea" id="RHEA-COMP:10087"/>
        <dbReference type="ChEBI" id="CHEBI:65314"/>
        <dbReference type="ChEBI" id="CHEBI:65315"/>
        <dbReference type="EC" id="5.4.99.12"/>
    </reaction>
</comment>
<evidence type="ECO:0000256" key="2">
    <source>
        <dbReference type="ARBA" id="ARBA00022694"/>
    </source>
</evidence>
<evidence type="ECO:0000256" key="3">
    <source>
        <dbReference type="ARBA" id="ARBA00023235"/>
    </source>
</evidence>